<evidence type="ECO:0000313" key="1">
    <source>
        <dbReference type="EMBL" id="MUK47572.1"/>
    </source>
</evidence>
<accession>A0A6N3YZE2</accession>
<dbReference type="Gene3D" id="2.60.40.10">
    <property type="entry name" value="Immunoglobulins"/>
    <property type="match status" value="1"/>
</dbReference>
<organism evidence="1 2">
    <name type="scientific">Aliivibrio fischeri</name>
    <name type="common">Vibrio fischeri</name>
    <dbReference type="NCBI Taxonomy" id="668"/>
    <lineage>
        <taxon>Bacteria</taxon>
        <taxon>Pseudomonadati</taxon>
        <taxon>Pseudomonadota</taxon>
        <taxon>Gammaproteobacteria</taxon>
        <taxon>Vibrionales</taxon>
        <taxon>Vibrionaceae</taxon>
        <taxon>Aliivibrio</taxon>
    </lineage>
</organism>
<dbReference type="AlphaFoldDB" id="A0A6N3YZE2"/>
<sequence>SLTVDSMGKWTYVLDNTLTDTQAISNGEVKTETFEIVVDDGQGGTVTHTVTVEVTGTNDLPEITDTSVITGA</sequence>
<name>A0A6N3YZE2_ALIFS</name>
<evidence type="ECO:0008006" key="3">
    <source>
        <dbReference type="Google" id="ProtNLM"/>
    </source>
</evidence>
<dbReference type="RefSeq" id="WP_155658531.1">
    <property type="nucleotide sequence ID" value="NZ_WOBP01000048.1"/>
</dbReference>
<dbReference type="Pfam" id="PF17963">
    <property type="entry name" value="Big_9"/>
    <property type="match status" value="1"/>
</dbReference>
<proteinExistence type="predicted"/>
<feature type="non-terminal residue" evidence="1">
    <location>
        <position position="72"/>
    </location>
</feature>
<feature type="non-terminal residue" evidence="1">
    <location>
        <position position="1"/>
    </location>
</feature>
<dbReference type="EMBL" id="WOBO01000058">
    <property type="protein sequence ID" value="MUK47572.1"/>
    <property type="molecule type" value="Genomic_DNA"/>
</dbReference>
<dbReference type="Proteomes" id="UP000435323">
    <property type="component" value="Unassembled WGS sequence"/>
</dbReference>
<dbReference type="NCBIfam" id="TIGR01965">
    <property type="entry name" value="VCBS_repeat"/>
    <property type="match status" value="1"/>
</dbReference>
<reference evidence="1 2" key="1">
    <citation type="submission" date="2019-11" db="EMBL/GenBank/DDBJ databases">
        <title>Using colonization assays and comparative genomics to discover symbiosis behaviors and factors in Vibrio fischeri.</title>
        <authorList>
            <person name="Bongrand C."/>
            <person name="Moriano-Gutierrez S."/>
            <person name="Arevalo P."/>
            <person name="Mcfall-Ngai M."/>
            <person name="Visick K."/>
            <person name="Polz M.F."/>
            <person name="Ruby E.G."/>
        </authorList>
    </citation>
    <scope>NUCLEOTIDE SEQUENCE [LARGE SCALE GENOMIC DNA]</scope>
    <source>
        <strain evidence="2">emors.3.2</strain>
    </source>
</reference>
<comment type="caution">
    <text evidence="1">The sequence shown here is derived from an EMBL/GenBank/DDBJ whole genome shotgun (WGS) entry which is preliminary data.</text>
</comment>
<dbReference type="InterPro" id="IPR013783">
    <property type="entry name" value="Ig-like_fold"/>
</dbReference>
<gene>
    <name evidence="1" type="ORF">GNP77_19750</name>
</gene>
<protein>
    <recommendedName>
        <fullName evidence="3">RapA2 cadherin-like domain-containing protein</fullName>
    </recommendedName>
</protein>
<evidence type="ECO:0000313" key="2">
    <source>
        <dbReference type="Proteomes" id="UP000435323"/>
    </source>
</evidence>
<dbReference type="InterPro" id="IPR010221">
    <property type="entry name" value="VCBS_dom"/>
</dbReference>